<dbReference type="SMART" id="SM00354">
    <property type="entry name" value="HTH_LACI"/>
    <property type="match status" value="1"/>
</dbReference>
<dbReference type="Gene3D" id="1.10.260.40">
    <property type="entry name" value="lambda repressor-like DNA-binding domains"/>
    <property type="match status" value="1"/>
</dbReference>
<dbReference type="InterPro" id="IPR010982">
    <property type="entry name" value="Lambda_DNA-bd_dom_sf"/>
</dbReference>
<evidence type="ECO:0000256" key="2">
    <source>
        <dbReference type="ARBA" id="ARBA00023125"/>
    </source>
</evidence>
<dbReference type="EMBL" id="JAJOMB010000017">
    <property type="protein sequence ID" value="MCD5314637.1"/>
    <property type="molecule type" value="Genomic_DNA"/>
</dbReference>
<organism evidence="5 6">
    <name type="scientific">Kineosporia babensis</name>
    <dbReference type="NCBI Taxonomy" id="499548"/>
    <lineage>
        <taxon>Bacteria</taxon>
        <taxon>Bacillati</taxon>
        <taxon>Actinomycetota</taxon>
        <taxon>Actinomycetes</taxon>
        <taxon>Kineosporiales</taxon>
        <taxon>Kineosporiaceae</taxon>
        <taxon>Kineosporia</taxon>
    </lineage>
</organism>
<keyword evidence="6" id="KW-1185">Reference proteome</keyword>
<dbReference type="Pfam" id="PF00356">
    <property type="entry name" value="LacI"/>
    <property type="match status" value="1"/>
</dbReference>
<dbReference type="SUPFAM" id="SSF53822">
    <property type="entry name" value="Periplasmic binding protein-like I"/>
    <property type="match status" value="1"/>
</dbReference>
<dbReference type="Gene3D" id="3.40.50.2300">
    <property type="match status" value="2"/>
</dbReference>
<feature type="domain" description="HTH lacI-type" evidence="4">
    <location>
        <begin position="9"/>
        <end position="65"/>
    </location>
</feature>
<evidence type="ECO:0000313" key="6">
    <source>
        <dbReference type="Proteomes" id="UP001138997"/>
    </source>
</evidence>
<comment type="caution">
    <text evidence="5">The sequence shown here is derived from an EMBL/GenBank/DDBJ whole genome shotgun (WGS) entry which is preliminary data.</text>
</comment>
<keyword evidence="2" id="KW-0238">DNA-binding</keyword>
<dbReference type="AlphaFoldDB" id="A0A9X1SW40"/>
<evidence type="ECO:0000313" key="5">
    <source>
        <dbReference type="EMBL" id="MCD5314637.1"/>
    </source>
</evidence>
<dbReference type="RefSeq" id="WP_231447336.1">
    <property type="nucleotide sequence ID" value="NZ_JAJOMB010000017.1"/>
</dbReference>
<accession>A0A9X1SW40</accession>
<dbReference type="InterPro" id="IPR000843">
    <property type="entry name" value="HTH_LacI"/>
</dbReference>
<evidence type="ECO:0000256" key="1">
    <source>
        <dbReference type="ARBA" id="ARBA00023015"/>
    </source>
</evidence>
<dbReference type="Proteomes" id="UP001138997">
    <property type="component" value="Unassembled WGS sequence"/>
</dbReference>
<dbReference type="Pfam" id="PF13377">
    <property type="entry name" value="Peripla_BP_3"/>
    <property type="match status" value="1"/>
</dbReference>
<name>A0A9X1SW40_9ACTN</name>
<dbReference type="SUPFAM" id="SSF47413">
    <property type="entry name" value="lambda repressor-like DNA-binding domains"/>
    <property type="match status" value="1"/>
</dbReference>
<proteinExistence type="predicted"/>
<sequence length="343" mass="36035">MTPTKPGRTTLVDVARLAGVDKAVVSRVINSDPALVIRPETRERVLAAVRELDYRPNIAARSLRTSKAATLGLVIPDFANPVYAQIITGAESAALARGYVLVTGSSSGNRTGPRRYLELLGQGRVDGLLLAGGQLTAADQSMLATLGLPWILVNRHGGRTWNRHVTLDDTHAAAIAVNHLLDLGHSRVAHVAGPAGADTARRRRSGYVKALKSAGVTPEDVETAAGDYTPGGGAEATAKLLDEGPAPTAIFVANVAMAVGVLNTLRRRGLRVPEDVSVVAVHDLPLAEHLVPALTTVRMPLQTLGARAVDLLLRTPPDQPVEEVVGDETVLVIRESTAAPSGQ</sequence>
<dbReference type="CDD" id="cd06267">
    <property type="entry name" value="PBP1_LacI_sugar_binding-like"/>
    <property type="match status" value="1"/>
</dbReference>
<dbReference type="GO" id="GO:0003700">
    <property type="term" value="F:DNA-binding transcription factor activity"/>
    <property type="evidence" value="ECO:0007669"/>
    <property type="project" value="TreeGrafter"/>
</dbReference>
<dbReference type="PANTHER" id="PTHR30146:SF109">
    <property type="entry name" value="HTH-TYPE TRANSCRIPTIONAL REGULATOR GALS"/>
    <property type="match status" value="1"/>
</dbReference>
<evidence type="ECO:0000259" key="4">
    <source>
        <dbReference type="PROSITE" id="PS50932"/>
    </source>
</evidence>
<dbReference type="CDD" id="cd01392">
    <property type="entry name" value="HTH_LacI"/>
    <property type="match status" value="1"/>
</dbReference>
<keyword evidence="3" id="KW-0804">Transcription</keyword>
<dbReference type="PANTHER" id="PTHR30146">
    <property type="entry name" value="LACI-RELATED TRANSCRIPTIONAL REPRESSOR"/>
    <property type="match status" value="1"/>
</dbReference>
<protein>
    <submittedName>
        <fullName evidence="5">LacI family transcriptional regulator</fullName>
    </submittedName>
</protein>
<dbReference type="GO" id="GO:0000976">
    <property type="term" value="F:transcription cis-regulatory region binding"/>
    <property type="evidence" value="ECO:0007669"/>
    <property type="project" value="TreeGrafter"/>
</dbReference>
<gene>
    <name evidence="5" type="ORF">LR394_27390</name>
</gene>
<dbReference type="InterPro" id="IPR028082">
    <property type="entry name" value="Peripla_BP_I"/>
</dbReference>
<dbReference type="InterPro" id="IPR046335">
    <property type="entry name" value="LacI/GalR-like_sensor"/>
</dbReference>
<reference evidence="5" key="1">
    <citation type="submission" date="2021-11" db="EMBL/GenBank/DDBJ databases">
        <title>Streptomyces corallinus and Kineosporia corallina sp. nov., two new coral-derived marine actinobacteria.</title>
        <authorList>
            <person name="Buangrab K."/>
            <person name="Sutthacheep M."/>
            <person name="Yeemin T."/>
            <person name="Harunari E."/>
            <person name="Igarashi Y."/>
            <person name="Sripreechasak P."/>
            <person name="Kanchanasin P."/>
            <person name="Tanasupawat S."/>
            <person name="Phongsopitanun W."/>
        </authorList>
    </citation>
    <scope>NUCLEOTIDE SEQUENCE</scope>
    <source>
        <strain evidence="5">JCM 31032</strain>
    </source>
</reference>
<keyword evidence="1" id="KW-0805">Transcription regulation</keyword>
<dbReference type="PROSITE" id="PS50932">
    <property type="entry name" value="HTH_LACI_2"/>
    <property type="match status" value="1"/>
</dbReference>
<evidence type="ECO:0000256" key="3">
    <source>
        <dbReference type="ARBA" id="ARBA00023163"/>
    </source>
</evidence>